<gene>
    <name evidence="6" type="ORF">GS634_16455</name>
</gene>
<dbReference type="Proteomes" id="UP000597886">
    <property type="component" value="Unassembled WGS sequence"/>
</dbReference>
<dbReference type="EMBL" id="WVRA01000006">
    <property type="protein sequence ID" value="NOE19717.1"/>
    <property type="molecule type" value="Genomic_DNA"/>
</dbReference>
<dbReference type="InterPro" id="IPR005119">
    <property type="entry name" value="LysR_subst-bd"/>
</dbReference>
<dbReference type="InterPro" id="IPR058163">
    <property type="entry name" value="LysR-type_TF_proteobact-type"/>
</dbReference>
<dbReference type="PANTHER" id="PTHR30537">
    <property type="entry name" value="HTH-TYPE TRANSCRIPTIONAL REGULATOR"/>
    <property type="match status" value="1"/>
</dbReference>
<keyword evidence="4" id="KW-0804">Transcription</keyword>
<dbReference type="SUPFAM" id="SSF53850">
    <property type="entry name" value="Periplasmic binding protein-like II"/>
    <property type="match status" value="1"/>
</dbReference>
<dbReference type="Gene3D" id="3.40.190.10">
    <property type="entry name" value="Periplasmic binding protein-like II"/>
    <property type="match status" value="2"/>
</dbReference>
<comment type="similarity">
    <text evidence="1">Belongs to the LysR transcriptional regulatory family.</text>
</comment>
<dbReference type="GO" id="GO:0003700">
    <property type="term" value="F:DNA-binding transcription factor activity"/>
    <property type="evidence" value="ECO:0007669"/>
    <property type="project" value="InterPro"/>
</dbReference>
<dbReference type="Pfam" id="PF00126">
    <property type="entry name" value="HTH_1"/>
    <property type="match status" value="1"/>
</dbReference>
<dbReference type="SUPFAM" id="SSF46785">
    <property type="entry name" value="Winged helix' DNA-binding domain"/>
    <property type="match status" value="1"/>
</dbReference>
<name>A0AA90Z454_9RHOB</name>
<dbReference type="RefSeq" id="WP_171331281.1">
    <property type="nucleotide sequence ID" value="NZ_WVRA01000006.1"/>
</dbReference>
<dbReference type="Gene3D" id="1.10.10.10">
    <property type="entry name" value="Winged helix-like DNA-binding domain superfamily/Winged helix DNA-binding domain"/>
    <property type="match status" value="1"/>
</dbReference>
<keyword evidence="2" id="KW-0805">Transcription regulation</keyword>
<evidence type="ECO:0000313" key="7">
    <source>
        <dbReference type="Proteomes" id="UP000597886"/>
    </source>
</evidence>
<comment type="caution">
    <text evidence="6">The sequence shown here is derived from an EMBL/GenBank/DDBJ whole genome shotgun (WGS) entry which is preliminary data.</text>
</comment>
<evidence type="ECO:0000256" key="1">
    <source>
        <dbReference type="ARBA" id="ARBA00009437"/>
    </source>
</evidence>
<dbReference type="GO" id="GO:0006351">
    <property type="term" value="P:DNA-templated transcription"/>
    <property type="evidence" value="ECO:0007669"/>
    <property type="project" value="TreeGrafter"/>
</dbReference>
<organism evidence="6 7">
    <name type="scientific">Ruegeria atlantica</name>
    <dbReference type="NCBI Taxonomy" id="81569"/>
    <lineage>
        <taxon>Bacteria</taxon>
        <taxon>Pseudomonadati</taxon>
        <taxon>Pseudomonadota</taxon>
        <taxon>Alphaproteobacteria</taxon>
        <taxon>Rhodobacterales</taxon>
        <taxon>Roseobacteraceae</taxon>
        <taxon>Ruegeria</taxon>
    </lineage>
</organism>
<reference evidence="6" key="1">
    <citation type="submission" date="2019-12" db="EMBL/GenBank/DDBJ databases">
        <title>Ruegeria JWLKs population differentiation of coral mucus and skeleton niches.</title>
        <authorList>
            <person name="Luo D."/>
        </authorList>
    </citation>
    <scope>NUCLEOTIDE SEQUENCE</scope>
    <source>
        <strain evidence="6">HKCCD6181</strain>
    </source>
</reference>
<evidence type="ECO:0000256" key="4">
    <source>
        <dbReference type="ARBA" id="ARBA00023163"/>
    </source>
</evidence>
<sequence length="291" mass="31993">MSKSPNLVWLRSFDCAARHMSFTAAAEELGITQTALSLHVRSLEAQLGCPLFFRAARNLSLTEVGQAYAFSVRRALGDIDLSTASLFGSSQKHELVVRVPISTASLFLAGRLPKFSRTHPGVSIRLVSNIWAESAGRENVDFELRLGNGEWNDGPFSKISDERIVPVAARSRERKWPSTKELLVKPQIQILGFQDMWHRYFSAFGTEYSPAASAFTVDTTIAAVDIVAEGGGYAVILERFARTAIEAGRSIAIVGDAIPIEQSHFLVDGQRSNANSAAKQMFETWLKQVFA</sequence>
<feature type="domain" description="HTH lysR-type" evidence="5">
    <location>
        <begin position="5"/>
        <end position="62"/>
    </location>
</feature>
<dbReference type="GO" id="GO:0043565">
    <property type="term" value="F:sequence-specific DNA binding"/>
    <property type="evidence" value="ECO:0007669"/>
    <property type="project" value="TreeGrafter"/>
</dbReference>
<evidence type="ECO:0000259" key="5">
    <source>
        <dbReference type="PROSITE" id="PS50931"/>
    </source>
</evidence>
<dbReference type="PRINTS" id="PR00039">
    <property type="entry name" value="HTHLYSR"/>
</dbReference>
<dbReference type="Pfam" id="PF03466">
    <property type="entry name" value="LysR_substrate"/>
    <property type="match status" value="1"/>
</dbReference>
<accession>A0AA90Z454</accession>
<dbReference type="AlphaFoldDB" id="A0AA90Z454"/>
<dbReference type="PANTHER" id="PTHR30537:SF74">
    <property type="entry name" value="HTH-TYPE TRANSCRIPTIONAL REGULATOR TRPI"/>
    <property type="match status" value="1"/>
</dbReference>
<protein>
    <submittedName>
        <fullName evidence="6">LysR family transcriptional regulator</fullName>
    </submittedName>
</protein>
<dbReference type="InterPro" id="IPR036390">
    <property type="entry name" value="WH_DNA-bd_sf"/>
</dbReference>
<dbReference type="PROSITE" id="PS50931">
    <property type="entry name" value="HTH_LYSR"/>
    <property type="match status" value="1"/>
</dbReference>
<dbReference type="InterPro" id="IPR000847">
    <property type="entry name" value="LysR_HTH_N"/>
</dbReference>
<dbReference type="InterPro" id="IPR036388">
    <property type="entry name" value="WH-like_DNA-bd_sf"/>
</dbReference>
<evidence type="ECO:0000313" key="6">
    <source>
        <dbReference type="EMBL" id="NOE19717.1"/>
    </source>
</evidence>
<keyword evidence="3" id="KW-0238">DNA-binding</keyword>
<evidence type="ECO:0000256" key="2">
    <source>
        <dbReference type="ARBA" id="ARBA00023015"/>
    </source>
</evidence>
<evidence type="ECO:0000256" key="3">
    <source>
        <dbReference type="ARBA" id="ARBA00023125"/>
    </source>
</evidence>
<proteinExistence type="inferred from homology"/>